<gene>
    <name evidence="9 13" type="primary">argS</name>
    <name evidence="13" type="ORF">AB2L28_04300</name>
</gene>
<dbReference type="EC" id="6.1.1.19" evidence="9"/>
<comment type="catalytic activity">
    <reaction evidence="8 9">
        <text>tRNA(Arg) + L-arginine + ATP = L-arginyl-tRNA(Arg) + AMP + diphosphate</text>
        <dbReference type="Rhea" id="RHEA:20301"/>
        <dbReference type="Rhea" id="RHEA-COMP:9658"/>
        <dbReference type="Rhea" id="RHEA-COMP:9673"/>
        <dbReference type="ChEBI" id="CHEBI:30616"/>
        <dbReference type="ChEBI" id="CHEBI:32682"/>
        <dbReference type="ChEBI" id="CHEBI:33019"/>
        <dbReference type="ChEBI" id="CHEBI:78442"/>
        <dbReference type="ChEBI" id="CHEBI:78513"/>
        <dbReference type="ChEBI" id="CHEBI:456215"/>
        <dbReference type="EC" id="6.1.1.19"/>
    </reaction>
</comment>
<protein>
    <recommendedName>
        <fullName evidence="9">Arginine--tRNA ligase</fullName>
        <ecNumber evidence="9">6.1.1.19</ecNumber>
    </recommendedName>
    <alternativeName>
        <fullName evidence="9">Arginyl-tRNA synthetase</fullName>
        <shortName evidence="9">ArgRS</shortName>
    </alternativeName>
</protein>
<dbReference type="InterPro" id="IPR035684">
    <property type="entry name" value="ArgRS_core"/>
</dbReference>
<dbReference type="CDD" id="cd07956">
    <property type="entry name" value="Anticodon_Ia_Arg"/>
    <property type="match status" value="1"/>
</dbReference>
<dbReference type="SMART" id="SM00836">
    <property type="entry name" value="DALR_1"/>
    <property type="match status" value="1"/>
</dbReference>
<keyword evidence="3 9" id="KW-0436">Ligase</keyword>
<feature type="short sequence motif" description="'HIGH' region" evidence="9">
    <location>
        <begin position="123"/>
        <end position="133"/>
    </location>
</feature>
<evidence type="ECO:0000256" key="1">
    <source>
        <dbReference type="ARBA" id="ARBA00005594"/>
    </source>
</evidence>
<dbReference type="InterPro" id="IPR009080">
    <property type="entry name" value="tRNAsynth_Ia_anticodon-bd"/>
</dbReference>
<evidence type="ECO:0000256" key="6">
    <source>
        <dbReference type="ARBA" id="ARBA00022917"/>
    </source>
</evidence>
<evidence type="ECO:0000256" key="10">
    <source>
        <dbReference type="RuleBase" id="RU363038"/>
    </source>
</evidence>
<dbReference type="RefSeq" id="WP_370717496.1">
    <property type="nucleotide sequence ID" value="NZ_JBGGTQ010000002.1"/>
</dbReference>
<evidence type="ECO:0000259" key="11">
    <source>
        <dbReference type="SMART" id="SM00836"/>
    </source>
</evidence>
<evidence type="ECO:0000256" key="2">
    <source>
        <dbReference type="ARBA" id="ARBA00022490"/>
    </source>
</evidence>
<accession>A0ABV4HYF7</accession>
<keyword evidence="4 9" id="KW-0547">Nucleotide-binding</keyword>
<evidence type="ECO:0000256" key="3">
    <source>
        <dbReference type="ARBA" id="ARBA00022598"/>
    </source>
</evidence>
<evidence type="ECO:0000256" key="7">
    <source>
        <dbReference type="ARBA" id="ARBA00023146"/>
    </source>
</evidence>
<reference evidence="13 14" key="1">
    <citation type="submission" date="2024-07" db="EMBL/GenBank/DDBJ databases">
        <authorList>
            <person name="Thanompreechachai J."/>
            <person name="Duangmal K."/>
        </authorList>
    </citation>
    <scope>NUCLEOTIDE SEQUENCE [LARGE SCALE GENOMIC DNA]</scope>
    <source>
        <strain evidence="13 14">TBRC 1896</strain>
    </source>
</reference>
<dbReference type="PANTHER" id="PTHR11956:SF5">
    <property type="entry name" value="ARGININE--TRNA LIGASE, CYTOPLASMIC"/>
    <property type="match status" value="1"/>
</dbReference>
<dbReference type="CDD" id="cd00671">
    <property type="entry name" value="ArgRS_core"/>
    <property type="match status" value="1"/>
</dbReference>
<dbReference type="InterPro" id="IPR014729">
    <property type="entry name" value="Rossmann-like_a/b/a_fold"/>
</dbReference>
<dbReference type="InterPro" id="IPR036695">
    <property type="entry name" value="Arg-tRNA-synth_N_sf"/>
</dbReference>
<evidence type="ECO:0000256" key="4">
    <source>
        <dbReference type="ARBA" id="ARBA00022741"/>
    </source>
</evidence>
<feature type="domain" description="Arginyl tRNA synthetase N-terminal" evidence="12">
    <location>
        <begin position="6"/>
        <end position="87"/>
    </location>
</feature>
<dbReference type="Gene3D" id="3.40.50.620">
    <property type="entry name" value="HUPs"/>
    <property type="match status" value="1"/>
</dbReference>
<evidence type="ECO:0000313" key="13">
    <source>
        <dbReference type="EMBL" id="MEZ0491452.1"/>
    </source>
</evidence>
<dbReference type="PROSITE" id="PS00178">
    <property type="entry name" value="AA_TRNA_LIGASE_I"/>
    <property type="match status" value="1"/>
</dbReference>
<evidence type="ECO:0000256" key="5">
    <source>
        <dbReference type="ARBA" id="ARBA00022840"/>
    </source>
</evidence>
<sequence length="553" mass="59655">MPTIENTLTSRLSTATRAAFGWSVEPDLRTATRPEFGHFQTNLPLRLARPLALSPRTVGERLIGALDVEDLCLPPVLAGVGFVNLTLSPEFLVGQVAARAADPHLGVDRPDAPQRIVVDYSSPNVAKQMHVGHLRSTVIGDALVRVLEFTGHEVLRRNHVGDWGTPFGMLLEHLAETGFPEEPDLAVLDGAYRSARRRFDEESGFADRARRRVVELQGGDSATRSLWERVVAASTDAFSVIYERLGVRLQPGDVVGESRYQDQLQATLDDLDALGLLRVSNGAVCAFLPGFRTREGDPLPLVLRKSDGGFGYDATDVAALRHRVAVDGADRLVHVVDARQGLHFEQVFALARAAGWLPEEVRAEHVAFGTVLGSDGRPFKTRDGGTVPLAALLDAAEQRAGSRDVGIGAVKYADLSCGLGRDYVFDLARMVATDGDTGPYLQYAHARLATLLARAGGAPGPVTTLEHPAELRVAFLLTRFPDVVQDVVSTLEPHRLCGYLHRLAVAVSAFYENCPVLRAEAAVRSSRLALCAAARRTLAAGLDLLGIAAPDTM</sequence>
<keyword evidence="2 9" id="KW-0963">Cytoplasm</keyword>
<dbReference type="SUPFAM" id="SSF55190">
    <property type="entry name" value="Arginyl-tRNA synthetase (ArgRS), N-terminal 'additional' domain"/>
    <property type="match status" value="1"/>
</dbReference>
<evidence type="ECO:0000256" key="8">
    <source>
        <dbReference type="ARBA" id="ARBA00049339"/>
    </source>
</evidence>
<comment type="subunit">
    <text evidence="9">Monomer.</text>
</comment>
<dbReference type="Gene3D" id="3.30.1360.70">
    <property type="entry name" value="Arginyl tRNA synthetase N-terminal domain"/>
    <property type="match status" value="1"/>
</dbReference>
<dbReference type="PANTHER" id="PTHR11956">
    <property type="entry name" value="ARGINYL-TRNA SYNTHETASE"/>
    <property type="match status" value="1"/>
</dbReference>
<proteinExistence type="inferred from homology"/>
<dbReference type="InterPro" id="IPR001412">
    <property type="entry name" value="aa-tRNA-synth_I_CS"/>
</dbReference>
<dbReference type="Pfam" id="PF05746">
    <property type="entry name" value="DALR_1"/>
    <property type="match status" value="1"/>
</dbReference>
<feature type="domain" description="DALR anticodon binding" evidence="11">
    <location>
        <begin position="441"/>
        <end position="553"/>
    </location>
</feature>
<keyword evidence="7 9" id="KW-0030">Aminoacyl-tRNA synthetase</keyword>
<dbReference type="Pfam" id="PF00750">
    <property type="entry name" value="tRNA-synt_1d"/>
    <property type="match status" value="1"/>
</dbReference>
<dbReference type="SUPFAM" id="SSF52374">
    <property type="entry name" value="Nucleotidylyl transferase"/>
    <property type="match status" value="1"/>
</dbReference>
<dbReference type="InterPro" id="IPR001278">
    <property type="entry name" value="Arg-tRNA-ligase"/>
</dbReference>
<evidence type="ECO:0000259" key="12">
    <source>
        <dbReference type="SMART" id="SM01016"/>
    </source>
</evidence>
<dbReference type="SMART" id="SM01016">
    <property type="entry name" value="Arg_tRNA_synt_N"/>
    <property type="match status" value="1"/>
</dbReference>
<dbReference type="Pfam" id="PF03485">
    <property type="entry name" value="Arg_tRNA_synt_N"/>
    <property type="match status" value="1"/>
</dbReference>
<evidence type="ECO:0000256" key="9">
    <source>
        <dbReference type="HAMAP-Rule" id="MF_00123"/>
    </source>
</evidence>
<comment type="similarity">
    <text evidence="1 9 10">Belongs to the class-I aminoacyl-tRNA synthetase family.</text>
</comment>
<dbReference type="Gene3D" id="1.10.730.10">
    <property type="entry name" value="Isoleucyl-tRNA Synthetase, Domain 1"/>
    <property type="match status" value="1"/>
</dbReference>
<keyword evidence="5 9" id="KW-0067">ATP-binding</keyword>
<keyword evidence="14" id="KW-1185">Reference proteome</keyword>
<dbReference type="Proteomes" id="UP001566476">
    <property type="component" value="Unassembled WGS sequence"/>
</dbReference>
<dbReference type="SUPFAM" id="SSF47323">
    <property type="entry name" value="Anticodon-binding domain of a subclass of class I aminoacyl-tRNA synthetases"/>
    <property type="match status" value="1"/>
</dbReference>
<organism evidence="13 14">
    <name type="scientific">Kineococcus mangrovi</name>
    <dbReference type="NCBI Taxonomy" id="1660183"/>
    <lineage>
        <taxon>Bacteria</taxon>
        <taxon>Bacillati</taxon>
        <taxon>Actinomycetota</taxon>
        <taxon>Actinomycetes</taxon>
        <taxon>Kineosporiales</taxon>
        <taxon>Kineosporiaceae</taxon>
        <taxon>Kineococcus</taxon>
    </lineage>
</organism>
<keyword evidence="6 9" id="KW-0648">Protein biosynthesis</keyword>
<dbReference type="HAMAP" id="MF_00123">
    <property type="entry name" value="Arg_tRNA_synth"/>
    <property type="match status" value="1"/>
</dbReference>
<dbReference type="PRINTS" id="PR01038">
    <property type="entry name" value="TRNASYNTHARG"/>
</dbReference>
<dbReference type="GO" id="GO:0004814">
    <property type="term" value="F:arginine-tRNA ligase activity"/>
    <property type="evidence" value="ECO:0007669"/>
    <property type="project" value="UniProtKB-EC"/>
</dbReference>
<name>A0ABV4HYF7_9ACTN</name>
<dbReference type="InterPro" id="IPR005148">
    <property type="entry name" value="Arg-tRNA-synth_N"/>
</dbReference>
<comment type="caution">
    <text evidence="13">The sequence shown here is derived from an EMBL/GenBank/DDBJ whole genome shotgun (WGS) entry which is preliminary data.</text>
</comment>
<dbReference type="EMBL" id="JBGGTQ010000002">
    <property type="protein sequence ID" value="MEZ0491452.1"/>
    <property type="molecule type" value="Genomic_DNA"/>
</dbReference>
<dbReference type="NCBIfam" id="TIGR00456">
    <property type="entry name" value="argS"/>
    <property type="match status" value="1"/>
</dbReference>
<dbReference type="InterPro" id="IPR008909">
    <property type="entry name" value="DALR_anticod-bd"/>
</dbReference>
<evidence type="ECO:0000313" key="14">
    <source>
        <dbReference type="Proteomes" id="UP001566476"/>
    </source>
</evidence>
<comment type="subcellular location">
    <subcellularLocation>
        <location evidence="9">Cytoplasm</location>
    </subcellularLocation>
</comment>